<feature type="domain" description="TonB-dependent receptor plug" evidence="14">
    <location>
        <begin position="70"/>
        <end position="171"/>
    </location>
</feature>
<dbReference type="Pfam" id="PF00593">
    <property type="entry name" value="TonB_dep_Rec_b-barrel"/>
    <property type="match status" value="1"/>
</dbReference>
<dbReference type="GO" id="GO:0009279">
    <property type="term" value="C:cell outer membrane"/>
    <property type="evidence" value="ECO:0007669"/>
    <property type="project" value="UniProtKB-SubCell"/>
</dbReference>
<dbReference type="EMBL" id="UGQW01000002">
    <property type="protein sequence ID" value="STZ68703.1"/>
    <property type="molecule type" value="Genomic_DNA"/>
</dbReference>
<dbReference type="Gene3D" id="2.170.130.10">
    <property type="entry name" value="TonB-dependent receptor, plug domain"/>
    <property type="match status" value="1"/>
</dbReference>
<dbReference type="GO" id="GO:0015344">
    <property type="term" value="F:siderophore uptake transmembrane transporter activity"/>
    <property type="evidence" value="ECO:0007669"/>
    <property type="project" value="TreeGrafter"/>
</dbReference>
<reference evidence="15 16" key="1">
    <citation type="submission" date="2018-06" db="EMBL/GenBank/DDBJ databases">
        <authorList>
            <consortium name="Pathogen Informatics"/>
            <person name="Doyle S."/>
        </authorList>
    </citation>
    <scope>NUCLEOTIDE SEQUENCE [LARGE SCALE GENOMIC DNA]</scope>
    <source>
        <strain evidence="15 16">NCTC10660</strain>
    </source>
</reference>
<dbReference type="PANTHER" id="PTHR32552">
    <property type="entry name" value="FERRICHROME IRON RECEPTOR-RELATED"/>
    <property type="match status" value="1"/>
</dbReference>
<comment type="subcellular location">
    <subcellularLocation>
        <location evidence="1 10">Cell outer membrane</location>
        <topology evidence="1 10">Multi-pass membrane protein</topology>
    </subcellularLocation>
</comment>
<keyword evidence="3 10" id="KW-0813">Transport</keyword>
<evidence type="ECO:0000313" key="15">
    <source>
        <dbReference type="EMBL" id="STZ68703.1"/>
    </source>
</evidence>
<feature type="signal peptide" evidence="12">
    <location>
        <begin position="1"/>
        <end position="24"/>
    </location>
</feature>
<dbReference type="GO" id="GO:0015891">
    <property type="term" value="P:siderophore transport"/>
    <property type="evidence" value="ECO:0007669"/>
    <property type="project" value="InterPro"/>
</dbReference>
<evidence type="ECO:0000256" key="12">
    <source>
        <dbReference type="SAM" id="SignalP"/>
    </source>
</evidence>
<feature type="domain" description="TonB-dependent receptor-like beta-barrel" evidence="13">
    <location>
        <begin position="269"/>
        <end position="694"/>
    </location>
</feature>
<keyword evidence="5 10" id="KW-0812">Transmembrane</keyword>
<keyword evidence="4 10" id="KW-1134">Transmembrane beta strand</keyword>
<evidence type="ECO:0000256" key="5">
    <source>
        <dbReference type="ARBA" id="ARBA00022692"/>
    </source>
</evidence>
<accession>A0A378U3F6</accession>
<dbReference type="SUPFAM" id="SSF56935">
    <property type="entry name" value="Porins"/>
    <property type="match status" value="1"/>
</dbReference>
<dbReference type="NCBIfam" id="TIGR01783">
    <property type="entry name" value="TonB-siderophor"/>
    <property type="match status" value="1"/>
</dbReference>
<feature type="chain" id="PRO_5016787849" evidence="12">
    <location>
        <begin position="25"/>
        <end position="723"/>
    </location>
</feature>
<dbReference type="InterPro" id="IPR012910">
    <property type="entry name" value="Plug_dom"/>
</dbReference>
<evidence type="ECO:0000256" key="10">
    <source>
        <dbReference type="PROSITE-ProRule" id="PRU01360"/>
    </source>
</evidence>
<organism evidence="15 16">
    <name type="scientific">Neisseria elongata</name>
    <dbReference type="NCBI Taxonomy" id="495"/>
    <lineage>
        <taxon>Bacteria</taxon>
        <taxon>Pseudomonadati</taxon>
        <taxon>Pseudomonadota</taxon>
        <taxon>Betaproteobacteria</taxon>
        <taxon>Neisseriales</taxon>
        <taxon>Neisseriaceae</taxon>
        <taxon>Neisseria</taxon>
    </lineage>
</organism>
<dbReference type="PROSITE" id="PS52016">
    <property type="entry name" value="TONB_DEPENDENT_REC_3"/>
    <property type="match status" value="1"/>
</dbReference>
<dbReference type="InterPro" id="IPR000531">
    <property type="entry name" value="Beta-barrel_TonB"/>
</dbReference>
<evidence type="ECO:0000256" key="3">
    <source>
        <dbReference type="ARBA" id="ARBA00022448"/>
    </source>
</evidence>
<dbReference type="Pfam" id="PF07715">
    <property type="entry name" value="Plug"/>
    <property type="match status" value="1"/>
</dbReference>
<keyword evidence="6 11" id="KW-0798">TonB box</keyword>
<evidence type="ECO:0000259" key="13">
    <source>
        <dbReference type="Pfam" id="PF00593"/>
    </source>
</evidence>
<evidence type="ECO:0000256" key="11">
    <source>
        <dbReference type="RuleBase" id="RU003357"/>
    </source>
</evidence>
<dbReference type="GO" id="GO:0038023">
    <property type="term" value="F:signaling receptor activity"/>
    <property type="evidence" value="ECO:0007669"/>
    <property type="project" value="InterPro"/>
</dbReference>
<proteinExistence type="inferred from homology"/>
<dbReference type="InterPro" id="IPR037066">
    <property type="entry name" value="Plug_dom_sf"/>
</dbReference>
<sequence>MEHAFTNRLLPLTAALMLAFPAYAAAAGQSADKPLDAEVASVEVRGIGKQTATNYTVPTSSVATGIRLTQRETPQSLSVITEKQIDDQRLDTLQDVLKQVPGVYHSKMGNNATGDSQFAARGSAIDSVSVDGAAKFLYESNSIRRSTNNLDSALYEQVAVVRGSSGLTNGGFGEPSGMIALERKKPQAKPFTVLEAAAGSWRHYRFIADANSPLNADNTLRGRAIFVSDHGGDYLPRTGRHNHTLYGILSYNVQPQTQVQLGTEIHVNRNTGSSRFGYLTIAGNETDGFIPFEANPRNNSSANWAYGKETRAELFTRLRHEFDNGWQLDGGYAYLYGKNDNLSAIAGTYDINADYSSYVSVDLDKSRSNEHKFNLNLNGDYGLFGRRHEFNTGISYLNSKDYGPYYGDKDVPVADLRRFDGNIARPELPYLQDGYQQSRHLSVYGSTRFKLTDKWSLIGGMRLMRWKYAYRTERNRFADGRRSEKAFIPYLGTTYDITPNLTAYASYTTVFRPQVRYLTQNGNPLAPQRGRTYETGLKASWFEGRLNAAVSVYRNKRDKIGVPAGRLPNGERYYKAEDHTSNTGGELSINGRLNDRWLLNASYARSKTKNSKGKQIKTTYPVHLFKFFTGYDVNDRLTVGGNVNWQSFIIDDREEVTEPAARKALAQRAYATLDLTAQYKIGKRTRVALDVENVFNKYYKTMPDIHVYGTPRSITTSLRYTFD</sequence>
<dbReference type="AlphaFoldDB" id="A0A378U3F6"/>
<dbReference type="PANTHER" id="PTHR32552:SF74">
    <property type="entry name" value="HYDROXAMATE SIDEROPHORE RECEPTOR FHUE"/>
    <property type="match status" value="1"/>
</dbReference>
<dbReference type="InterPro" id="IPR039426">
    <property type="entry name" value="TonB-dep_rcpt-like"/>
</dbReference>
<evidence type="ECO:0000256" key="8">
    <source>
        <dbReference type="ARBA" id="ARBA00023170"/>
    </source>
</evidence>
<keyword evidence="9 10" id="KW-0998">Cell outer membrane</keyword>
<evidence type="ECO:0000256" key="4">
    <source>
        <dbReference type="ARBA" id="ARBA00022452"/>
    </source>
</evidence>
<evidence type="ECO:0000256" key="1">
    <source>
        <dbReference type="ARBA" id="ARBA00004571"/>
    </source>
</evidence>
<evidence type="ECO:0000256" key="9">
    <source>
        <dbReference type="ARBA" id="ARBA00023237"/>
    </source>
</evidence>
<dbReference type="Proteomes" id="UP000254927">
    <property type="component" value="Unassembled WGS sequence"/>
</dbReference>
<evidence type="ECO:0000259" key="14">
    <source>
        <dbReference type="Pfam" id="PF07715"/>
    </source>
</evidence>
<keyword evidence="7 10" id="KW-0472">Membrane</keyword>
<gene>
    <name evidence="15" type="primary">pupA_2</name>
    <name evidence="15" type="ORF">NCTC10660_02232</name>
</gene>
<keyword evidence="8 15" id="KW-0675">Receptor</keyword>
<keyword evidence="12" id="KW-0732">Signal</keyword>
<evidence type="ECO:0000256" key="2">
    <source>
        <dbReference type="ARBA" id="ARBA00009810"/>
    </source>
</evidence>
<evidence type="ECO:0000256" key="6">
    <source>
        <dbReference type="ARBA" id="ARBA00023077"/>
    </source>
</evidence>
<evidence type="ECO:0000256" key="7">
    <source>
        <dbReference type="ARBA" id="ARBA00023136"/>
    </source>
</evidence>
<dbReference type="Gene3D" id="2.40.170.20">
    <property type="entry name" value="TonB-dependent receptor, beta-barrel domain"/>
    <property type="match status" value="1"/>
</dbReference>
<evidence type="ECO:0000313" key="16">
    <source>
        <dbReference type="Proteomes" id="UP000254927"/>
    </source>
</evidence>
<dbReference type="CDD" id="cd01347">
    <property type="entry name" value="ligand_gated_channel"/>
    <property type="match status" value="1"/>
</dbReference>
<comment type="similarity">
    <text evidence="2 10 11">Belongs to the TonB-dependent receptor family.</text>
</comment>
<dbReference type="InterPro" id="IPR036942">
    <property type="entry name" value="Beta-barrel_TonB_sf"/>
</dbReference>
<protein>
    <submittedName>
        <fullName evidence="15">TonB-dependent iron siderophore receptor protein</fullName>
    </submittedName>
</protein>
<name>A0A378U3F6_NEIEL</name>
<dbReference type="InterPro" id="IPR010105">
    <property type="entry name" value="TonB_sidphr_rcpt"/>
</dbReference>